<dbReference type="PANTHER" id="PTHR14224:SF1">
    <property type="entry name" value="PRAME LIKE, X-LINKED 1"/>
    <property type="match status" value="1"/>
</dbReference>
<dbReference type="RGD" id="1561307">
    <property type="gene designation" value="Pramel"/>
</dbReference>
<keyword evidence="1" id="KW-0433">Leucine-rich repeat</keyword>
<dbReference type="InterPro" id="IPR050694">
    <property type="entry name" value="LRRC14/PRAME"/>
</dbReference>
<dbReference type="EMBL" id="CH473969">
    <property type="protein sequence ID" value="EDM06993.1"/>
    <property type="molecule type" value="Genomic_DNA"/>
</dbReference>
<name>A6IVI7_RAT</name>
<dbReference type="PANTHER" id="PTHR14224">
    <property type="entry name" value="SIMILAR TO PREFERENTIALLY EXPRESSED ANTIGEN IN MELANOMA-LIKE 3"/>
    <property type="match status" value="1"/>
</dbReference>
<evidence type="ECO:0000256" key="2">
    <source>
        <dbReference type="ARBA" id="ARBA00022737"/>
    </source>
</evidence>
<dbReference type="SUPFAM" id="SSF52047">
    <property type="entry name" value="RNI-like"/>
    <property type="match status" value="1"/>
</dbReference>
<dbReference type="CTD" id="503464"/>
<reference evidence="3" key="2">
    <citation type="submission" date="2005-09" db="EMBL/GenBank/DDBJ databases">
        <authorList>
            <person name="Mural R.J."/>
            <person name="Li P.W."/>
            <person name="Adams M.D."/>
            <person name="Amanatides P.G."/>
            <person name="Baden-Tillson H."/>
            <person name="Barnstead M."/>
            <person name="Chin S.H."/>
            <person name="Dew I."/>
            <person name="Evans C.A."/>
            <person name="Ferriera S."/>
            <person name="Flanigan M."/>
            <person name="Fosler C."/>
            <person name="Glodek A."/>
            <person name="Gu Z."/>
            <person name="Holt R.A."/>
            <person name="Jennings D."/>
            <person name="Kraft C.L."/>
            <person name="Lu F."/>
            <person name="Nguyen T."/>
            <person name="Nusskern D.R."/>
            <person name="Pfannkoch C.M."/>
            <person name="Sitter C."/>
            <person name="Sutton G.G."/>
            <person name="Venter J.C."/>
            <person name="Wang Z."/>
            <person name="Woodage T."/>
            <person name="Zheng X.H."/>
            <person name="Zhong F."/>
        </authorList>
    </citation>
    <scope>NUCLEOTIDE SEQUENCE</scope>
    <source>
        <strain evidence="3">BN</strain>
    </source>
</reference>
<dbReference type="Gene3D" id="3.80.10.10">
    <property type="entry name" value="Ribonuclease Inhibitor"/>
    <property type="match status" value="1"/>
</dbReference>
<dbReference type="RefSeq" id="NP_001406497.1">
    <property type="nucleotide sequence ID" value="NM_001419568.1"/>
</dbReference>
<dbReference type="OrthoDB" id="9802850at2759"/>
<proteinExistence type="predicted"/>
<organism evidence="3">
    <name type="scientific">Rattus norvegicus</name>
    <name type="common">Rat</name>
    <dbReference type="NCBI Taxonomy" id="10116"/>
    <lineage>
        <taxon>Eukaryota</taxon>
        <taxon>Metazoa</taxon>
        <taxon>Chordata</taxon>
        <taxon>Craniata</taxon>
        <taxon>Vertebrata</taxon>
        <taxon>Euteleostomi</taxon>
        <taxon>Mammalia</taxon>
        <taxon>Eutheria</taxon>
        <taxon>Euarchontoglires</taxon>
        <taxon>Glires</taxon>
        <taxon>Rodentia</taxon>
        <taxon>Myomorpha</taxon>
        <taxon>Muroidea</taxon>
        <taxon>Muridae</taxon>
        <taxon>Murinae</taxon>
        <taxon>Rattus</taxon>
    </lineage>
</organism>
<reference evidence="3" key="1">
    <citation type="journal article" date="2005" name="Genome Res.">
        <title>Gene and alternative splicing annotation with AIR.</title>
        <authorList>
            <person name="Florea L."/>
            <person name="Di Francesco V."/>
            <person name="Miller J."/>
            <person name="Turner R."/>
            <person name="Yao A."/>
            <person name="Harris M."/>
            <person name="Walenz B."/>
            <person name="Mobarry C."/>
            <person name="Merkulov G.V."/>
            <person name="Charlab R."/>
            <person name="Dew I."/>
            <person name="Deng Z."/>
            <person name="Istrail S."/>
            <person name="Li P."/>
            <person name="Sutton G."/>
        </authorList>
    </citation>
    <scope>NUCLEOTIDE SEQUENCE</scope>
    <source>
        <strain evidence="3">BN</strain>
    </source>
</reference>
<dbReference type="KEGG" id="rno:503464"/>
<dbReference type="AGR" id="RGD:1561307"/>
<protein>
    <submittedName>
        <fullName evidence="3">Similar to preferentially expressed antigen in melanoma-like 3 (Predicted)</fullName>
    </submittedName>
</protein>
<accession>A6IVI7</accession>
<dbReference type="Proteomes" id="UP000234681">
    <property type="component" value="Chromosome X"/>
</dbReference>
<sequence>MDVKTPNKLLELAIHSLLNEESAAIQALEEIPRELFVPLFIAAFEGGHKNVLSAMVKVWPYYCLHIGSLSIQEPQHELLKAMIENLPVYPAPSSSSRGPKLRILDLRQDTDCRITCPEVSTKTPSCFYSCAYSDRSITKIERQLCCVNAECKTLLPRPVELLVDLSLDGSLMEKEFLVLLMYKIEESLGSLHVCCRDLQIDKLCKCKCTLKFLDLKCIDQLSVDRGSLSDITSILCRMIHLESLSLSNVTFRSLSGKVFKIFLSHLQRMEHLKELSLSSFCLKNHLDRVLRILPPGLDFLYLPFCDLSYRDFKFMSQSPQVTHLKLLNLSNNPMYWGDFEPFHTVLINLSGTLQHLEINHCLISDSAMSALIPALIRCTRLRVLGFASNPISMPMLVNIMHNLTPMKELKYVIYPIPVHCYERWHFQGSLDRQKLAIVQLQLKAMLELAHREDMNWITYCE</sequence>
<dbReference type="AlphaFoldDB" id="A6IVI7"/>
<gene>
    <name evidence="4" type="primary">Pramel</name>
    <name evidence="3" type="synonym">RGD1561307_predicted</name>
    <name evidence="3" type="ORF">rCG_38075</name>
</gene>
<keyword evidence="2" id="KW-0677">Repeat</keyword>
<evidence type="ECO:0000256" key="1">
    <source>
        <dbReference type="ARBA" id="ARBA00022614"/>
    </source>
</evidence>
<dbReference type="RefSeq" id="XP_063136336.1">
    <property type="nucleotide sequence ID" value="XM_063280266.1"/>
</dbReference>
<dbReference type="FunFam" id="3.80.10.10:FF:001041">
    <property type="entry name" value="Preferentially-expressed antigen in melanoma-like"/>
    <property type="match status" value="1"/>
</dbReference>
<dbReference type="GeneID" id="503464"/>
<dbReference type="InterPro" id="IPR032675">
    <property type="entry name" value="LRR_dom_sf"/>
</dbReference>
<evidence type="ECO:0000313" key="3">
    <source>
        <dbReference type="EMBL" id="EDM06993.1"/>
    </source>
</evidence>
<evidence type="ECO:0000313" key="4">
    <source>
        <dbReference type="RGD" id="1561307"/>
    </source>
</evidence>